<dbReference type="PANTHER" id="PTHR42756:SF1">
    <property type="entry name" value="TRANSCRIPTIONAL REPRESSOR OF EMRAB OPERON"/>
    <property type="match status" value="1"/>
</dbReference>
<dbReference type="InterPro" id="IPR000835">
    <property type="entry name" value="HTH_MarR-typ"/>
</dbReference>
<proteinExistence type="predicted"/>
<dbReference type="EMBL" id="CP104013">
    <property type="protein sequence ID" value="UYP45553.1"/>
    <property type="molecule type" value="Genomic_DNA"/>
</dbReference>
<accession>A0ABY6HPW2</accession>
<sequence>MRDFSSIGLLIAQIHQTSDRVFERKLREASLQKLSASQGRVLFLLESHEKITVHKLSQLASLSNSTLSQLLDSLEKKGIISRVRNTEDRRKVHIVKTSLFDQYFLTYKNVLEEMITVYFKDFAPDQRKLFEKMTLQVLSNLVKEEHESSSNDS</sequence>
<dbReference type="InterPro" id="IPR036390">
    <property type="entry name" value="WH_DNA-bd_sf"/>
</dbReference>
<feature type="domain" description="HTH marR-type" evidence="4">
    <location>
        <begin position="4"/>
        <end position="139"/>
    </location>
</feature>
<dbReference type="PANTHER" id="PTHR42756">
    <property type="entry name" value="TRANSCRIPTIONAL REGULATOR, MARR"/>
    <property type="match status" value="1"/>
</dbReference>
<dbReference type="PROSITE" id="PS50995">
    <property type="entry name" value="HTH_MARR_2"/>
    <property type="match status" value="1"/>
</dbReference>
<name>A0ABY6HPW2_9ARCH</name>
<gene>
    <name evidence="5" type="ORF">NEF87_001838</name>
</gene>
<evidence type="ECO:0000256" key="3">
    <source>
        <dbReference type="ARBA" id="ARBA00023163"/>
    </source>
</evidence>
<dbReference type="PRINTS" id="PR00598">
    <property type="entry name" value="HTHMARR"/>
</dbReference>
<evidence type="ECO:0000256" key="2">
    <source>
        <dbReference type="ARBA" id="ARBA00023125"/>
    </source>
</evidence>
<evidence type="ECO:0000259" key="4">
    <source>
        <dbReference type="PROSITE" id="PS50995"/>
    </source>
</evidence>
<protein>
    <recommendedName>
        <fullName evidence="4">HTH marR-type domain-containing protein</fullName>
    </recommendedName>
</protein>
<keyword evidence="2" id="KW-0238">DNA-binding</keyword>
<keyword evidence="6" id="KW-1185">Reference proteome</keyword>
<keyword evidence="3" id="KW-0804">Transcription</keyword>
<dbReference type="Proteomes" id="UP001208689">
    <property type="component" value="Chromosome"/>
</dbReference>
<dbReference type="Gene3D" id="1.10.10.10">
    <property type="entry name" value="Winged helix-like DNA-binding domain superfamily/Winged helix DNA-binding domain"/>
    <property type="match status" value="1"/>
</dbReference>
<organism evidence="5 6">
    <name type="scientific">Candidatus Lokiarchaeum ossiferum</name>
    <dbReference type="NCBI Taxonomy" id="2951803"/>
    <lineage>
        <taxon>Archaea</taxon>
        <taxon>Promethearchaeati</taxon>
        <taxon>Promethearchaeota</taxon>
        <taxon>Promethearchaeia</taxon>
        <taxon>Promethearchaeales</taxon>
        <taxon>Promethearchaeaceae</taxon>
        <taxon>Candidatus Lokiarchaeum</taxon>
    </lineage>
</organism>
<reference evidence="5" key="1">
    <citation type="submission" date="2022-09" db="EMBL/GenBank/DDBJ databases">
        <title>Actin cytoskeleton and complex cell architecture in an #Asgard archaeon.</title>
        <authorList>
            <person name="Ponce Toledo R.I."/>
            <person name="Schleper C."/>
            <person name="Rodrigues Oliveira T."/>
            <person name="Wollweber F."/>
            <person name="Xu J."/>
            <person name="Rittmann S."/>
            <person name="Klingl A."/>
            <person name="Pilhofer M."/>
        </authorList>
    </citation>
    <scope>NUCLEOTIDE SEQUENCE</scope>
    <source>
        <strain evidence="5">B-35</strain>
    </source>
</reference>
<dbReference type="SMART" id="SM00347">
    <property type="entry name" value="HTH_MARR"/>
    <property type="match status" value="1"/>
</dbReference>
<dbReference type="SUPFAM" id="SSF46785">
    <property type="entry name" value="Winged helix' DNA-binding domain"/>
    <property type="match status" value="1"/>
</dbReference>
<keyword evidence="1" id="KW-0805">Transcription regulation</keyword>
<evidence type="ECO:0000313" key="6">
    <source>
        <dbReference type="Proteomes" id="UP001208689"/>
    </source>
</evidence>
<dbReference type="InterPro" id="IPR036388">
    <property type="entry name" value="WH-like_DNA-bd_sf"/>
</dbReference>
<evidence type="ECO:0000256" key="1">
    <source>
        <dbReference type="ARBA" id="ARBA00023015"/>
    </source>
</evidence>
<dbReference type="Pfam" id="PF01047">
    <property type="entry name" value="MarR"/>
    <property type="match status" value="1"/>
</dbReference>
<evidence type="ECO:0000313" key="5">
    <source>
        <dbReference type="EMBL" id="UYP45553.1"/>
    </source>
</evidence>